<accession>A0A4Q7DJ82</accession>
<organism evidence="15 16">
    <name type="scientific">Candidatus Finniella inopinata</name>
    <dbReference type="NCBI Taxonomy" id="1696036"/>
    <lineage>
        <taxon>Bacteria</taxon>
        <taxon>Pseudomonadati</taxon>
        <taxon>Pseudomonadota</taxon>
        <taxon>Alphaproteobacteria</taxon>
        <taxon>Holosporales</taxon>
        <taxon>Candidatus Paracaedibacteraceae</taxon>
        <taxon>Candidatus Finniella</taxon>
    </lineage>
</organism>
<evidence type="ECO:0000256" key="9">
    <source>
        <dbReference type="ARBA" id="ARBA00022842"/>
    </source>
</evidence>
<keyword evidence="4 13" id="KW-0963">Cytoplasm</keyword>
<evidence type="ECO:0000256" key="4">
    <source>
        <dbReference type="ARBA" id="ARBA00022490"/>
    </source>
</evidence>
<evidence type="ECO:0000256" key="13">
    <source>
        <dbReference type="HAMAP-Rule" id="MF_00281"/>
    </source>
</evidence>
<dbReference type="GO" id="GO:0000287">
    <property type="term" value="F:magnesium ion binding"/>
    <property type="evidence" value="ECO:0007669"/>
    <property type="project" value="UniProtKB-UniRule"/>
</dbReference>
<protein>
    <recommendedName>
        <fullName evidence="13">Phenylalanine--tRNA ligase alpha subunit</fullName>
        <ecNumber evidence="13">6.1.1.20</ecNumber>
    </recommendedName>
    <alternativeName>
        <fullName evidence="13">Phenylalanyl-tRNA synthetase alpha subunit</fullName>
        <shortName evidence="13">PheRS</shortName>
    </alternativeName>
</protein>
<comment type="cofactor">
    <cofactor evidence="13">
        <name>Mg(2+)</name>
        <dbReference type="ChEBI" id="CHEBI:18420"/>
    </cofactor>
    <text evidence="13">Binds 2 magnesium ions per tetramer.</text>
</comment>
<dbReference type="EMBL" id="SCFB01000004">
    <property type="protein sequence ID" value="RZI46400.1"/>
    <property type="molecule type" value="Genomic_DNA"/>
</dbReference>
<dbReference type="OrthoDB" id="9800719at2"/>
<dbReference type="InterPro" id="IPR004188">
    <property type="entry name" value="Phe-tRNA_ligase_II_N"/>
</dbReference>
<dbReference type="RefSeq" id="WP_130153508.1">
    <property type="nucleotide sequence ID" value="NZ_SCFB01000004.1"/>
</dbReference>
<name>A0A4Q7DJ82_9PROT</name>
<evidence type="ECO:0000256" key="5">
    <source>
        <dbReference type="ARBA" id="ARBA00022598"/>
    </source>
</evidence>
<evidence type="ECO:0000256" key="11">
    <source>
        <dbReference type="ARBA" id="ARBA00023146"/>
    </source>
</evidence>
<keyword evidence="11 13" id="KW-0030">Aminoacyl-tRNA synthetase</keyword>
<comment type="caution">
    <text evidence="15">The sequence shown here is derived from an EMBL/GenBank/DDBJ whole genome shotgun (WGS) entry which is preliminary data.</text>
</comment>
<proteinExistence type="inferred from homology"/>
<dbReference type="Proteomes" id="UP000293550">
    <property type="component" value="Unassembled WGS sequence"/>
</dbReference>
<dbReference type="GO" id="GO:0000049">
    <property type="term" value="F:tRNA binding"/>
    <property type="evidence" value="ECO:0007669"/>
    <property type="project" value="InterPro"/>
</dbReference>
<dbReference type="GO" id="GO:0005737">
    <property type="term" value="C:cytoplasm"/>
    <property type="evidence" value="ECO:0007669"/>
    <property type="project" value="UniProtKB-SubCell"/>
</dbReference>
<comment type="catalytic activity">
    <reaction evidence="12 13">
        <text>tRNA(Phe) + L-phenylalanine + ATP = L-phenylalanyl-tRNA(Phe) + AMP + diphosphate + H(+)</text>
        <dbReference type="Rhea" id="RHEA:19413"/>
        <dbReference type="Rhea" id="RHEA-COMP:9668"/>
        <dbReference type="Rhea" id="RHEA-COMP:9699"/>
        <dbReference type="ChEBI" id="CHEBI:15378"/>
        <dbReference type="ChEBI" id="CHEBI:30616"/>
        <dbReference type="ChEBI" id="CHEBI:33019"/>
        <dbReference type="ChEBI" id="CHEBI:58095"/>
        <dbReference type="ChEBI" id="CHEBI:78442"/>
        <dbReference type="ChEBI" id="CHEBI:78531"/>
        <dbReference type="ChEBI" id="CHEBI:456215"/>
        <dbReference type="EC" id="6.1.1.20"/>
    </reaction>
</comment>
<keyword evidence="6 13" id="KW-0479">Metal-binding</keyword>
<dbReference type="InterPro" id="IPR022911">
    <property type="entry name" value="Phe_tRNA_ligase_alpha1_bac"/>
</dbReference>
<dbReference type="SUPFAM" id="SSF55681">
    <property type="entry name" value="Class II aaRS and biotin synthetases"/>
    <property type="match status" value="1"/>
</dbReference>
<dbReference type="GO" id="GO:0006432">
    <property type="term" value="P:phenylalanyl-tRNA aminoacylation"/>
    <property type="evidence" value="ECO:0007669"/>
    <property type="project" value="UniProtKB-UniRule"/>
</dbReference>
<comment type="similarity">
    <text evidence="2 13">Belongs to the class-II aminoacyl-tRNA synthetase family. Phe-tRNA synthetase alpha subunit type 1 subfamily.</text>
</comment>
<dbReference type="GO" id="GO:0005524">
    <property type="term" value="F:ATP binding"/>
    <property type="evidence" value="ECO:0007669"/>
    <property type="project" value="UniProtKB-UniRule"/>
</dbReference>
<evidence type="ECO:0000256" key="12">
    <source>
        <dbReference type="ARBA" id="ARBA00049255"/>
    </source>
</evidence>
<evidence type="ECO:0000256" key="6">
    <source>
        <dbReference type="ARBA" id="ARBA00022723"/>
    </source>
</evidence>
<dbReference type="HAMAP" id="MF_00281">
    <property type="entry name" value="Phe_tRNA_synth_alpha1"/>
    <property type="match status" value="1"/>
</dbReference>
<dbReference type="PROSITE" id="PS50862">
    <property type="entry name" value="AA_TRNA_LIGASE_II"/>
    <property type="match status" value="1"/>
</dbReference>
<keyword evidence="7 13" id="KW-0547">Nucleotide-binding</keyword>
<dbReference type="PANTHER" id="PTHR11538">
    <property type="entry name" value="PHENYLALANYL-TRNA SYNTHETASE"/>
    <property type="match status" value="1"/>
</dbReference>
<evidence type="ECO:0000256" key="1">
    <source>
        <dbReference type="ARBA" id="ARBA00004496"/>
    </source>
</evidence>
<dbReference type="InterPro" id="IPR045864">
    <property type="entry name" value="aa-tRNA-synth_II/BPL/LPL"/>
</dbReference>
<evidence type="ECO:0000313" key="16">
    <source>
        <dbReference type="Proteomes" id="UP000293550"/>
    </source>
</evidence>
<dbReference type="SUPFAM" id="SSF46589">
    <property type="entry name" value="tRNA-binding arm"/>
    <property type="match status" value="1"/>
</dbReference>
<sequence>MTETLDFQIFTQTWKIALQDCADAQSLEDIRLQLLGKTGLITLQLKELGKLSPDLRREQGALLNAARDELTQCLANRKVVLEQQGLAERLRSETLDVTLPARPHKSGKIHLFTKVIQDIHTYFCDLGFQTIEGPEVEDEHHNFDALNFQSHHPARHEHDTFYLKDMPGWLLRTHTSTTQIRTLKLQQPPLRIISTGRVYRSDDLDATHTPMFHQLEGLVLEPGIHIGHLKGCLTDFCRHFFNNKDLQVRFRPSFFPFTEPSMEVDILYTNTKGEKKWLEVLGSGMVHPNVLRHCSIDAEVVQGFAFGIGVERLVMLKYGLTDIRQLYHSDQRWLDHYGQGC</sequence>
<dbReference type="PANTHER" id="PTHR11538:SF41">
    <property type="entry name" value="PHENYLALANINE--TRNA LIGASE, MITOCHONDRIAL"/>
    <property type="match status" value="1"/>
</dbReference>
<dbReference type="InterPro" id="IPR006195">
    <property type="entry name" value="aa-tRNA-synth_II"/>
</dbReference>
<dbReference type="CDD" id="cd00496">
    <property type="entry name" value="PheRS_alpha_core"/>
    <property type="match status" value="1"/>
</dbReference>
<dbReference type="Pfam" id="PF01409">
    <property type="entry name" value="tRNA-synt_2d"/>
    <property type="match status" value="1"/>
</dbReference>
<keyword evidence="9 13" id="KW-0460">Magnesium</keyword>
<feature type="domain" description="Aminoacyl-transfer RNA synthetases class-II family profile" evidence="14">
    <location>
        <begin position="80"/>
        <end position="316"/>
    </location>
</feature>
<dbReference type="InterPro" id="IPR002319">
    <property type="entry name" value="Phenylalanyl-tRNA_Synthase"/>
</dbReference>
<keyword evidence="10 13" id="KW-0648">Protein biosynthesis</keyword>
<evidence type="ECO:0000259" key="14">
    <source>
        <dbReference type="PROSITE" id="PS50862"/>
    </source>
</evidence>
<dbReference type="Pfam" id="PF02912">
    <property type="entry name" value="Phe_tRNA-synt_N"/>
    <property type="match status" value="1"/>
</dbReference>
<gene>
    <name evidence="13" type="primary">pheS</name>
    <name evidence="15" type="ORF">EQU50_02070</name>
</gene>
<evidence type="ECO:0000256" key="7">
    <source>
        <dbReference type="ARBA" id="ARBA00022741"/>
    </source>
</evidence>
<dbReference type="Gene3D" id="3.30.930.10">
    <property type="entry name" value="Bira Bifunctional Protein, Domain 2"/>
    <property type="match status" value="1"/>
</dbReference>
<evidence type="ECO:0000313" key="15">
    <source>
        <dbReference type="EMBL" id="RZI46400.1"/>
    </source>
</evidence>
<comment type="subunit">
    <text evidence="3 13">Tetramer of two alpha and two beta subunits.</text>
</comment>
<keyword evidence="5 13" id="KW-0436">Ligase</keyword>
<dbReference type="InterPro" id="IPR010978">
    <property type="entry name" value="tRNA-bd_arm"/>
</dbReference>
<dbReference type="AlphaFoldDB" id="A0A4Q7DJ82"/>
<evidence type="ECO:0000256" key="8">
    <source>
        <dbReference type="ARBA" id="ARBA00022840"/>
    </source>
</evidence>
<dbReference type="GO" id="GO:0004826">
    <property type="term" value="F:phenylalanine-tRNA ligase activity"/>
    <property type="evidence" value="ECO:0007669"/>
    <property type="project" value="UniProtKB-UniRule"/>
</dbReference>
<keyword evidence="8 13" id="KW-0067">ATP-binding</keyword>
<feature type="binding site" evidence="13">
    <location>
        <position position="259"/>
    </location>
    <ligand>
        <name>Mg(2+)</name>
        <dbReference type="ChEBI" id="CHEBI:18420"/>
        <note>shared with beta subunit</note>
    </ligand>
</feature>
<evidence type="ECO:0000256" key="2">
    <source>
        <dbReference type="ARBA" id="ARBA00010207"/>
    </source>
</evidence>
<comment type="subcellular location">
    <subcellularLocation>
        <location evidence="1 13">Cytoplasm</location>
    </subcellularLocation>
</comment>
<keyword evidence="16" id="KW-1185">Reference proteome</keyword>
<evidence type="ECO:0000256" key="10">
    <source>
        <dbReference type="ARBA" id="ARBA00022917"/>
    </source>
</evidence>
<reference evidence="15 16" key="1">
    <citation type="submission" date="2018-10" db="EMBL/GenBank/DDBJ databases">
        <title>An updated phylogeny of the Alphaproteobacteria reveals that the parasitic Rickettsiales and Holosporales have independent origins.</title>
        <authorList>
            <person name="Munoz-Gomez S.A."/>
            <person name="Hess S."/>
            <person name="Burger G."/>
            <person name="Lang B.F."/>
            <person name="Susko E."/>
            <person name="Slamovits C.H."/>
            <person name="Roger A.J."/>
        </authorList>
    </citation>
    <scope>NUCLEOTIDE SEQUENCE [LARGE SCALE GENOMIC DNA]</scope>
    <source>
        <strain evidence="15">HOLO01</strain>
    </source>
</reference>
<dbReference type="EC" id="6.1.1.20" evidence="13"/>
<evidence type="ECO:0000256" key="3">
    <source>
        <dbReference type="ARBA" id="ARBA00011209"/>
    </source>
</evidence>